<dbReference type="Proteomes" id="UP000580250">
    <property type="component" value="Unassembled WGS sequence"/>
</dbReference>
<dbReference type="Gene3D" id="3.40.1440.10">
    <property type="entry name" value="GIY-YIG endonuclease"/>
    <property type="match status" value="1"/>
</dbReference>
<name>A0A6V7X1Y8_MELEN</name>
<dbReference type="Pfam" id="PF01541">
    <property type="entry name" value="GIY-YIG"/>
    <property type="match status" value="1"/>
</dbReference>
<organism evidence="2 3">
    <name type="scientific">Meloidogyne enterolobii</name>
    <name type="common">Root-knot nematode worm</name>
    <name type="synonym">Meloidogyne mayaguensis</name>
    <dbReference type="NCBI Taxonomy" id="390850"/>
    <lineage>
        <taxon>Eukaryota</taxon>
        <taxon>Metazoa</taxon>
        <taxon>Ecdysozoa</taxon>
        <taxon>Nematoda</taxon>
        <taxon>Chromadorea</taxon>
        <taxon>Rhabditida</taxon>
        <taxon>Tylenchina</taxon>
        <taxon>Tylenchomorpha</taxon>
        <taxon>Tylenchoidea</taxon>
        <taxon>Meloidogynidae</taxon>
        <taxon>Meloidogyninae</taxon>
        <taxon>Meloidogyne</taxon>
    </lineage>
</organism>
<reference evidence="2 3" key="1">
    <citation type="submission" date="2020-08" db="EMBL/GenBank/DDBJ databases">
        <authorList>
            <person name="Koutsovoulos G."/>
            <person name="Danchin GJ E."/>
        </authorList>
    </citation>
    <scope>NUCLEOTIDE SEQUENCE [LARGE SCALE GENOMIC DNA]</scope>
</reference>
<evidence type="ECO:0000313" key="3">
    <source>
        <dbReference type="Proteomes" id="UP000580250"/>
    </source>
</evidence>
<protein>
    <recommendedName>
        <fullName evidence="1">GIY-YIG domain-containing protein</fullName>
    </recommendedName>
</protein>
<dbReference type="SUPFAM" id="SSF82771">
    <property type="entry name" value="GIY-YIG endonuclease"/>
    <property type="match status" value="1"/>
</dbReference>
<dbReference type="EMBL" id="CAJEWN010001020">
    <property type="protein sequence ID" value="CAD2193318.1"/>
    <property type="molecule type" value="Genomic_DNA"/>
</dbReference>
<evidence type="ECO:0000259" key="1">
    <source>
        <dbReference type="Pfam" id="PF01541"/>
    </source>
</evidence>
<proteinExistence type="predicted"/>
<gene>
    <name evidence="2" type="ORF">MENT_LOCUS46259</name>
</gene>
<dbReference type="InterPro" id="IPR000305">
    <property type="entry name" value="GIY-YIG_endonuc"/>
</dbReference>
<evidence type="ECO:0000313" key="2">
    <source>
        <dbReference type="EMBL" id="CAD2193318.1"/>
    </source>
</evidence>
<sequence>MRDRHPEINIGVYESKDKTTCHFCSASILSKCPSRHFNKQQCKNNFYANNGWSIIFNETDVTSFKEEQFFTQLSITNGRYMVYVVRKNSLINDWCYVGITNALEKRFNQHKTDKTFGMYESVEYGVLKDGLSYENASLIEALLLMASQTNLLNIYRESDQIIHNIPCDDKELFHYKVASWHRSTLQYLFKRWDEIVWIKLDTQTNKKTTTVPTTIAKTTAILLTTSPTTLRTSIKRKLGFLSP</sequence>
<dbReference type="InterPro" id="IPR035901">
    <property type="entry name" value="GIY-YIG_endonuc_sf"/>
</dbReference>
<comment type="caution">
    <text evidence="2">The sequence shown here is derived from an EMBL/GenBank/DDBJ whole genome shotgun (WGS) entry which is preliminary data.</text>
</comment>
<dbReference type="AlphaFoldDB" id="A0A6V7X1Y8"/>
<feature type="domain" description="GIY-YIG" evidence="1">
    <location>
        <begin position="80"/>
        <end position="119"/>
    </location>
</feature>
<accession>A0A6V7X1Y8</accession>